<evidence type="ECO:0000313" key="5">
    <source>
        <dbReference type="EMBL" id="AKV83617.1"/>
    </source>
</evidence>
<dbReference type="EMBL" id="CP012174">
    <property type="protein sequence ID" value="AKV79137.1"/>
    <property type="molecule type" value="Genomic_DNA"/>
</dbReference>
<keyword evidence="2" id="KW-0436">Ligase</keyword>
<evidence type="ECO:0000313" key="2">
    <source>
        <dbReference type="EMBL" id="AKV76886.1"/>
    </source>
</evidence>
<reference evidence="7 8" key="1">
    <citation type="journal article" date="2015" name="Genome Announc.">
        <title>Complete Genome Sequences of Evolved Arsenate-Resistant Metallosphaera sedula Strains.</title>
        <authorList>
            <person name="Ai C."/>
            <person name="McCarthy S."/>
            <person name="Schackwitz W."/>
            <person name="Martin J."/>
            <person name="Lipzen A."/>
            <person name="Blum P."/>
        </authorList>
    </citation>
    <scope>NUCLEOTIDE SEQUENCE [LARGE SCALE GENOMIC DNA]</scope>
    <source>
        <strain evidence="3 8">ARS120-1</strain>
        <strain evidence="4 7">ARS120-2</strain>
        <strain evidence="1 10">ARS50-1</strain>
        <strain evidence="2 9">ARS50-2</strain>
    </source>
</reference>
<dbReference type="EMBL" id="CP012173">
    <property type="protein sequence ID" value="AKV76886.1"/>
    <property type="molecule type" value="Genomic_DNA"/>
</dbReference>
<dbReference type="SUPFAM" id="SSF159659">
    <property type="entry name" value="Cgl1923-like"/>
    <property type="match status" value="1"/>
</dbReference>
<evidence type="ECO:0000313" key="7">
    <source>
        <dbReference type="Proteomes" id="UP000061362"/>
    </source>
</evidence>
<proteinExistence type="predicted"/>
<dbReference type="InterPro" id="IPR038389">
    <property type="entry name" value="PSMG2_sf"/>
</dbReference>
<dbReference type="EMBL" id="CP012175">
    <property type="protein sequence ID" value="AKV81382.1"/>
    <property type="molecule type" value="Genomic_DNA"/>
</dbReference>
<dbReference type="PATRIC" id="fig|43687.5.peg.1794"/>
<evidence type="ECO:0000313" key="4">
    <source>
        <dbReference type="EMBL" id="AKV81382.1"/>
    </source>
</evidence>
<dbReference type="Proteomes" id="UP000056255">
    <property type="component" value="Chromosome"/>
</dbReference>
<dbReference type="PANTHER" id="PTHR35610:SF3">
    <property type="entry name" value="PROTEASOME ASSEMBLY CHAPERONE FAMILY PROTEIN"/>
    <property type="match status" value="1"/>
</dbReference>
<dbReference type="GO" id="GO:0016874">
    <property type="term" value="F:ligase activity"/>
    <property type="evidence" value="ECO:0007669"/>
    <property type="project" value="UniProtKB-KW"/>
</dbReference>
<gene>
    <name evidence="1" type="ORF">MsedA_1694</name>
    <name evidence="2" type="ORF">MsedB_1696</name>
    <name evidence="3" type="ORF">MsedC_1694</name>
    <name evidence="4" type="ORF">MsedD_1695</name>
    <name evidence="5" type="ORF">MsedE_1697</name>
</gene>
<dbReference type="Gene3D" id="3.40.50.10900">
    <property type="entry name" value="PAC-like subunit"/>
    <property type="match status" value="1"/>
</dbReference>
<dbReference type="PANTHER" id="PTHR35610">
    <property type="entry name" value="3-ISOPROPYLMALATE DEHYDRATASE-RELATED"/>
    <property type="match status" value="1"/>
</dbReference>
<dbReference type="Proteomes" id="UP000061362">
    <property type="component" value="Chromosome"/>
</dbReference>
<evidence type="ECO:0000313" key="9">
    <source>
        <dbReference type="Proteomes" id="UP000062475"/>
    </source>
</evidence>
<dbReference type="AlphaFoldDB" id="A0A0K1SQL7"/>
<reference evidence="5 6" key="2">
    <citation type="submission" date="2015-07" db="EMBL/GenBank/DDBJ databases">
        <title>Physiological, transcriptional responses and genome re-sequencing of acid resistant extremely thermoacidophilic Metallosphaera sedula SARC-M1.</title>
        <authorList>
            <person name="Ai C."/>
            <person name="McCarthy S."/>
            <person name="Eckrich V."/>
            <person name="Rudrappa D."/>
            <person name="Qiu G."/>
            <person name="Blum P."/>
        </authorList>
    </citation>
    <scope>NUCLEOTIDE SEQUENCE [LARGE SCALE GENOMIC DNA]</scope>
    <source>
        <strain evidence="5 6">SARC-M1</strain>
    </source>
</reference>
<dbReference type="Proteomes" id="UP000068832">
    <property type="component" value="Chromosome"/>
</dbReference>
<dbReference type="Pfam" id="PF09754">
    <property type="entry name" value="PAC2"/>
    <property type="match status" value="1"/>
</dbReference>
<evidence type="ECO:0000313" key="3">
    <source>
        <dbReference type="EMBL" id="AKV79137.1"/>
    </source>
</evidence>
<name>A0A0K1SQL7_9CREN</name>
<sequence length="259" mass="28772">MRRRLRVINVEEGFEIEENYVPDIRKPAYMIVGIPDAGLVGEIATEYMIGKGLVQEYGQVFSRKYLPPILHVDDGVAKSPLRLYYGKDINVIVLHSWTALPVNSAYPLARFITDYAIRYGISSIISITGLPIPNRLDIDKPSAYWIANSKDLASSLSGLDNVQKFGQGYISGPYAPILYETAKKNIGNFAIVVESFLDIPDPEASAVALEIVGKYLGFTIDTSALLQEAEEIRSRIKGLMEQTKRELPTYSSGKPMTYA</sequence>
<organism evidence="2 9">
    <name type="scientific">Metallosphaera sedula</name>
    <dbReference type="NCBI Taxonomy" id="43687"/>
    <lineage>
        <taxon>Archaea</taxon>
        <taxon>Thermoproteota</taxon>
        <taxon>Thermoprotei</taxon>
        <taxon>Sulfolobales</taxon>
        <taxon>Sulfolobaceae</taxon>
        <taxon>Metallosphaera</taxon>
    </lineage>
</organism>
<evidence type="ECO:0000313" key="8">
    <source>
        <dbReference type="Proteomes" id="UP000062398"/>
    </source>
</evidence>
<protein>
    <submittedName>
        <fullName evidence="2">Carboxylate--amine ligase</fullName>
    </submittedName>
</protein>
<accession>A0A0K1SQL7</accession>
<dbReference type="Proteomes" id="UP000062475">
    <property type="component" value="Chromosome"/>
</dbReference>
<dbReference type="EMBL" id="CP012172">
    <property type="protein sequence ID" value="AKV74649.1"/>
    <property type="molecule type" value="Genomic_DNA"/>
</dbReference>
<evidence type="ECO:0000313" key="6">
    <source>
        <dbReference type="Proteomes" id="UP000056255"/>
    </source>
</evidence>
<dbReference type="InterPro" id="IPR019151">
    <property type="entry name" value="Proteasome_assmbl_chaperone_2"/>
</dbReference>
<dbReference type="Proteomes" id="UP000062398">
    <property type="component" value="Chromosome"/>
</dbReference>
<evidence type="ECO:0000313" key="1">
    <source>
        <dbReference type="EMBL" id="AKV74649.1"/>
    </source>
</evidence>
<evidence type="ECO:0000313" key="10">
    <source>
        <dbReference type="Proteomes" id="UP000068832"/>
    </source>
</evidence>
<dbReference type="EMBL" id="CP012176">
    <property type="protein sequence ID" value="AKV83617.1"/>
    <property type="molecule type" value="Genomic_DNA"/>
</dbReference>